<keyword evidence="2" id="KW-0731">Sigma factor</keyword>
<keyword evidence="1" id="KW-0805">Transcription regulation</keyword>
<dbReference type="SUPFAM" id="SSF88659">
    <property type="entry name" value="Sigma3 and sigma4 domains of RNA polymerase sigma factors"/>
    <property type="match status" value="2"/>
</dbReference>
<dbReference type="Pfam" id="PF08281">
    <property type="entry name" value="Sigma70_r4_2"/>
    <property type="match status" value="1"/>
</dbReference>
<dbReference type="Gene3D" id="1.10.10.10">
    <property type="entry name" value="Winged helix-like DNA-binding domain superfamily/Winged helix DNA-binding domain"/>
    <property type="match status" value="2"/>
</dbReference>
<dbReference type="InterPro" id="IPR007624">
    <property type="entry name" value="RNA_pol_sigma70_r3"/>
</dbReference>
<evidence type="ECO:0000256" key="1">
    <source>
        <dbReference type="ARBA" id="ARBA00023015"/>
    </source>
</evidence>
<dbReference type="InterPro" id="IPR036388">
    <property type="entry name" value="WH-like_DNA-bd_sf"/>
</dbReference>
<evidence type="ECO:0000256" key="4">
    <source>
        <dbReference type="ARBA" id="ARBA00023163"/>
    </source>
</evidence>
<comment type="caution">
    <text evidence="8">The sequence shown here is derived from an EMBL/GenBank/DDBJ whole genome shotgun (WGS) entry which is preliminary data.</text>
</comment>
<evidence type="ECO:0000259" key="7">
    <source>
        <dbReference type="Pfam" id="PF08281"/>
    </source>
</evidence>
<evidence type="ECO:0000313" key="9">
    <source>
        <dbReference type="Proteomes" id="UP001050975"/>
    </source>
</evidence>
<protein>
    <submittedName>
        <fullName evidence="8">RNA polymerase sigma factor, sigma-70 family protein</fullName>
    </submittedName>
</protein>
<evidence type="ECO:0000256" key="2">
    <source>
        <dbReference type="ARBA" id="ARBA00023082"/>
    </source>
</evidence>
<evidence type="ECO:0000259" key="5">
    <source>
        <dbReference type="Pfam" id="PF04539"/>
    </source>
</evidence>
<keyword evidence="4" id="KW-0804">Transcription</keyword>
<evidence type="ECO:0000313" key="8">
    <source>
        <dbReference type="EMBL" id="GET35516.1"/>
    </source>
</evidence>
<sequence length="346" mass="38852">MMATQSAVYSYPMFAREISSPLKDLGDYTERQHSRRSLEAIKSRQNGMARQKAAGTDLPVAPLMPQIKVLSKAVSTATETSATPNTASDKGEWDTKGMELLMAYHQNPSVSLRNQLVKMHAGLVRKVAHRIRYQCTEPYEDLEQIGFIGLIRAIERFNPTQGCAFSSFAIPYIRGEMLHFLRDKSSMVKIPRRWQELYIEGEKVEKKLTAKLGRTPKDAEIAQALGVSLQEWRDSKLAAQNRQPLSLDATVARQLDYPVSLGETLPDTRYQALQHLEEDRQQLQDALSQLETKTRAAIECVFLRELPRKEAAKQIGVSPMTVTRHLQKGVDQLVSMLQAQTAGLAG</sequence>
<dbReference type="InterPro" id="IPR013324">
    <property type="entry name" value="RNA_pol_sigma_r3/r4-like"/>
</dbReference>
<accession>A0AAV3X4J8</accession>
<dbReference type="NCBIfam" id="TIGR02937">
    <property type="entry name" value="sigma70-ECF"/>
    <property type="match status" value="1"/>
</dbReference>
<organism evidence="8 9">
    <name type="scientific">Microseira wollei NIES-4236</name>
    <dbReference type="NCBI Taxonomy" id="2530354"/>
    <lineage>
        <taxon>Bacteria</taxon>
        <taxon>Bacillati</taxon>
        <taxon>Cyanobacteriota</taxon>
        <taxon>Cyanophyceae</taxon>
        <taxon>Oscillatoriophycideae</taxon>
        <taxon>Aerosakkonematales</taxon>
        <taxon>Aerosakkonemataceae</taxon>
        <taxon>Microseira</taxon>
    </lineage>
</organism>
<dbReference type="PANTHER" id="PTHR30385:SF4">
    <property type="entry name" value="RNA POLYMERASE SIGMA-E FACTOR"/>
    <property type="match status" value="1"/>
</dbReference>
<dbReference type="Pfam" id="PF04542">
    <property type="entry name" value="Sigma70_r2"/>
    <property type="match status" value="1"/>
</dbReference>
<keyword evidence="9" id="KW-1185">Reference proteome</keyword>
<evidence type="ECO:0000256" key="3">
    <source>
        <dbReference type="ARBA" id="ARBA00023125"/>
    </source>
</evidence>
<dbReference type="GO" id="GO:0003677">
    <property type="term" value="F:DNA binding"/>
    <property type="evidence" value="ECO:0007669"/>
    <property type="project" value="UniProtKB-KW"/>
</dbReference>
<dbReference type="SUPFAM" id="SSF88946">
    <property type="entry name" value="Sigma2 domain of RNA polymerase sigma factors"/>
    <property type="match status" value="1"/>
</dbReference>
<dbReference type="GO" id="GO:0006352">
    <property type="term" value="P:DNA-templated transcription initiation"/>
    <property type="evidence" value="ECO:0007669"/>
    <property type="project" value="InterPro"/>
</dbReference>
<dbReference type="NCBIfam" id="NF005644">
    <property type="entry name" value="PRK07408.1"/>
    <property type="match status" value="1"/>
</dbReference>
<dbReference type="Gene3D" id="1.10.1740.10">
    <property type="match status" value="1"/>
</dbReference>
<dbReference type="RefSeq" id="WP_307731105.1">
    <property type="nucleotide sequence ID" value="NZ_BLAY01000002.1"/>
</dbReference>
<dbReference type="InterPro" id="IPR013249">
    <property type="entry name" value="RNA_pol_sigma70_r4_t2"/>
</dbReference>
<dbReference type="InterPro" id="IPR013325">
    <property type="entry name" value="RNA_pol_sigma_r2"/>
</dbReference>
<dbReference type="GO" id="GO:0016987">
    <property type="term" value="F:sigma factor activity"/>
    <property type="evidence" value="ECO:0007669"/>
    <property type="project" value="UniProtKB-KW"/>
</dbReference>
<dbReference type="PANTHER" id="PTHR30385">
    <property type="entry name" value="SIGMA FACTOR F FLAGELLAR"/>
    <property type="match status" value="1"/>
</dbReference>
<dbReference type="Proteomes" id="UP001050975">
    <property type="component" value="Unassembled WGS sequence"/>
</dbReference>
<dbReference type="AlphaFoldDB" id="A0AAV3X4J8"/>
<dbReference type="EMBL" id="BLAY01000002">
    <property type="protein sequence ID" value="GET35516.1"/>
    <property type="molecule type" value="Genomic_DNA"/>
</dbReference>
<name>A0AAV3X4J8_9CYAN</name>
<dbReference type="InterPro" id="IPR007627">
    <property type="entry name" value="RNA_pol_sigma70_r2"/>
</dbReference>
<dbReference type="Pfam" id="PF04539">
    <property type="entry name" value="Sigma70_r3"/>
    <property type="match status" value="1"/>
</dbReference>
<gene>
    <name evidence="8" type="ORF">MiSe_02580</name>
</gene>
<proteinExistence type="predicted"/>
<reference evidence="8" key="1">
    <citation type="submission" date="2019-10" db="EMBL/GenBank/DDBJ databases">
        <title>Draft genome sequece of Microseira wollei NIES-4236.</title>
        <authorList>
            <person name="Yamaguchi H."/>
            <person name="Suzuki S."/>
            <person name="Kawachi M."/>
        </authorList>
    </citation>
    <scope>NUCLEOTIDE SEQUENCE</scope>
    <source>
        <strain evidence="8">NIES-4236</strain>
    </source>
</reference>
<feature type="domain" description="RNA polymerase sigma-70 region 3" evidence="5">
    <location>
        <begin position="203"/>
        <end position="270"/>
    </location>
</feature>
<feature type="domain" description="RNA polymerase sigma-70 region 2" evidence="6">
    <location>
        <begin position="116"/>
        <end position="185"/>
    </location>
</feature>
<dbReference type="InterPro" id="IPR014284">
    <property type="entry name" value="RNA_pol_sigma-70_dom"/>
</dbReference>
<feature type="domain" description="RNA polymerase sigma factor 70 region 4 type 2" evidence="7">
    <location>
        <begin position="280"/>
        <end position="332"/>
    </location>
</feature>
<evidence type="ECO:0000259" key="6">
    <source>
        <dbReference type="Pfam" id="PF04542"/>
    </source>
</evidence>
<keyword evidence="3" id="KW-0238">DNA-binding</keyword>